<name>A0A0D8BZC5_GEOKU</name>
<keyword evidence="1" id="KW-0812">Transmembrane</keyword>
<organism evidence="2 3">
    <name type="scientific">Geobacillus kaustophilus</name>
    <dbReference type="NCBI Taxonomy" id="1462"/>
    <lineage>
        <taxon>Bacteria</taxon>
        <taxon>Bacillati</taxon>
        <taxon>Bacillota</taxon>
        <taxon>Bacilli</taxon>
        <taxon>Bacillales</taxon>
        <taxon>Anoxybacillaceae</taxon>
        <taxon>Geobacillus</taxon>
        <taxon>Geobacillus thermoleovorans group</taxon>
    </lineage>
</organism>
<dbReference type="Proteomes" id="UP000032522">
    <property type="component" value="Unassembled WGS sequence"/>
</dbReference>
<dbReference type="RefSeq" id="WP_325048220.1">
    <property type="nucleotide sequence ID" value="NZ_CP133077.1"/>
</dbReference>
<keyword evidence="1" id="KW-0472">Membrane</keyword>
<dbReference type="EMBL" id="JYBP01000003">
    <property type="protein sequence ID" value="KJE28722.1"/>
    <property type="molecule type" value="Genomic_DNA"/>
</dbReference>
<protein>
    <submittedName>
        <fullName evidence="2">Putative membrane protein</fullName>
    </submittedName>
</protein>
<dbReference type="GeneID" id="96768195"/>
<evidence type="ECO:0000256" key="1">
    <source>
        <dbReference type="SAM" id="Phobius"/>
    </source>
</evidence>
<evidence type="ECO:0000313" key="2">
    <source>
        <dbReference type="EMBL" id="KJE28722.1"/>
    </source>
</evidence>
<feature type="transmembrane region" description="Helical" evidence="1">
    <location>
        <begin position="6"/>
        <end position="28"/>
    </location>
</feature>
<sequence length="34" mass="4010">MLLEYMTDMSFVLAALIGGIIALSYVYMRRRRVR</sequence>
<keyword evidence="1" id="KW-1133">Transmembrane helix</keyword>
<proteinExistence type="predicted"/>
<dbReference type="NCBIfam" id="NF045534">
    <property type="entry name" value="small_EYxxD"/>
    <property type="match status" value="1"/>
</dbReference>
<evidence type="ECO:0000313" key="3">
    <source>
        <dbReference type="Proteomes" id="UP000032522"/>
    </source>
</evidence>
<reference evidence="2 3" key="1">
    <citation type="submission" date="2015-01" db="EMBL/GenBank/DDBJ databases">
        <authorList>
            <person name="Filippidou S."/>
            <person name="Jeanneret N."/>
            <person name="Russel-Delif L."/>
            <person name="Junier T."/>
            <person name="Wunderlin T."/>
            <person name="Molina V."/>
            <person name="Johnson S.L."/>
            <person name="Davenport K.W."/>
            <person name="Chain P.S."/>
            <person name="Dorador C."/>
            <person name="Junier P."/>
        </authorList>
    </citation>
    <scope>NUCLEOTIDE SEQUENCE [LARGE SCALE GENOMIC DNA]</scope>
    <source>
        <strain evidence="2 3">Et7/4</strain>
    </source>
</reference>
<gene>
    <name evidence="2" type="ORF">LG52_2905</name>
</gene>
<accession>A0A0D8BZC5</accession>
<dbReference type="AlphaFoldDB" id="A0A0D8BZC5"/>
<comment type="caution">
    <text evidence="2">The sequence shown here is derived from an EMBL/GenBank/DDBJ whole genome shotgun (WGS) entry which is preliminary data.</text>
</comment>